<dbReference type="PANTHER" id="PTHR19328:SF13">
    <property type="entry name" value="HIPL1 PROTEIN"/>
    <property type="match status" value="1"/>
</dbReference>
<feature type="domain" description="Glucose/Sorbosone dehydrogenase" evidence="1">
    <location>
        <begin position="45"/>
        <end position="337"/>
    </location>
</feature>
<comment type="caution">
    <text evidence="2">The sequence shown here is derived from an EMBL/GenBank/DDBJ whole genome shotgun (WGS) entry which is preliminary data.</text>
</comment>
<reference evidence="2 3" key="1">
    <citation type="submission" date="2023-02" db="EMBL/GenBank/DDBJ databases">
        <title>Oceanobacillus kimchii IFOP_LL358 isolated form Alexandrium catenella lab strain.</title>
        <authorList>
            <person name="Gajardo G."/>
            <person name="Ueki S."/>
            <person name="Maruyama F."/>
        </authorList>
    </citation>
    <scope>NUCLEOTIDE SEQUENCE [LARGE SCALE GENOMIC DNA]</scope>
    <source>
        <strain evidence="2 3">IFOP_LL358</strain>
    </source>
</reference>
<dbReference type="InterPro" id="IPR012938">
    <property type="entry name" value="Glc/Sorbosone_DH"/>
</dbReference>
<keyword evidence="3" id="KW-1185">Reference proteome</keyword>
<dbReference type="Proteomes" id="UP001275436">
    <property type="component" value="Unassembled WGS sequence"/>
</dbReference>
<sequence>MRIIYGLLFCILFITGCAEQSNPSPEESSDATTSSNEQQVVASQLQTPWAIEQVDETIYLTERPGNIVEIADNGELTRKPVEFMDDLAGEPESGLLGIAFPNDFTTSNRAYIYYSYRTNNGNFQRITTISEQGESWVEEEILLDEIPGGTYHHGGRIQFGPDNLLYITVGDASEPELAQNLDSLAGKILRMNPDGSIPENNPFDNSYVYSYGHRNPQGLAWDEKGELYATEHGNSALDEINLIETGSNFGWPVIEGDETGENMVSPIIHSGEDTWAPSGMEFANDVLYFSTLRGESVKSYNPGDNEVETILEDEGRIRDVKYGNNGLYIITNNTDGRGDPSDNDDRLLWIPLEE</sequence>
<dbReference type="PROSITE" id="PS51257">
    <property type="entry name" value="PROKAR_LIPOPROTEIN"/>
    <property type="match status" value="1"/>
</dbReference>
<dbReference type="Gene3D" id="2.120.10.30">
    <property type="entry name" value="TolB, C-terminal domain"/>
    <property type="match status" value="1"/>
</dbReference>
<gene>
    <name evidence="2" type="ORF">MACH08_07020</name>
</gene>
<dbReference type="RefSeq" id="WP_069686043.1">
    <property type="nucleotide sequence ID" value="NZ_BSKO01000001.1"/>
</dbReference>
<protein>
    <submittedName>
        <fullName evidence="2">Dehydrogenase</fullName>
    </submittedName>
</protein>
<organism evidence="2 3">
    <name type="scientific">Oceanobacillus kimchii</name>
    <dbReference type="NCBI Taxonomy" id="746691"/>
    <lineage>
        <taxon>Bacteria</taxon>
        <taxon>Bacillati</taxon>
        <taxon>Bacillota</taxon>
        <taxon>Bacilli</taxon>
        <taxon>Bacillales</taxon>
        <taxon>Bacillaceae</taxon>
        <taxon>Oceanobacillus</taxon>
    </lineage>
</organism>
<evidence type="ECO:0000259" key="1">
    <source>
        <dbReference type="Pfam" id="PF07995"/>
    </source>
</evidence>
<dbReference type="EMBL" id="BSKO01000001">
    <property type="protein sequence ID" value="GLO64918.1"/>
    <property type="molecule type" value="Genomic_DNA"/>
</dbReference>
<dbReference type="SUPFAM" id="SSF50952">
    <property type="entry name" value="Soluble quinoprotein glucose dehydrogenase"/>
    <property type="match status" value="1"/>
</dbReference>
<dbReference type="Pfam" id="PF07995">
    <property type="entry name" value="GSDH"/>
    <property type="match status" value="1"/>
</dbReference>
<dbReference type="PANTHER" id="PTHR19328">
    <property type="entry name" value="HEDGEHOG-INTERACTING PROTEIN"/>
    <property type="match status" value="1"/>
</dbReference>
<evidence type="ECO:0000313" key="2">
    <source>
        <dbReference type="EMBL" id="GLO64918.1"/>
    </source>
</evidence>
<dbReference type="InterPro" id="IPR011042">
    <property type="entry name" value="6-blade_b-propeller_TolB-like"/>
</dbReference>
<name>A0ABQ5TH37_9BACI</name>
<dbReference type="InterPro" id="IPR011041">
    <property type="entry name" value="Quinoprot_gluc/sorb_DH_b-prop"/>
</dbReference>
<proteinExistence type="predicted"/>
<evidence type="ECO:0000313" key="3">
    <source>
        <dbReference type="Proteomes" id="UP001275436"/>
    </source>
</evidence>
<accession>A0ABQ5TH37</accession>